<dbReference type="AlphaFoldDB" id="A0A8E1WAV4"/>
<accession>A0A8E1WAV4</accession>
<proteinExistence type="predicted"/>
<gene>
    <name evidence="1" type="ORF">HNQ96_000834</name>
</gene>
<organism evidence="1 2">
    <name type="scientific">Aminobacter carboxidus</name>
    <dbReference type="NCBI Taxonomy" id="376165"/>
    <lineage>
        <taxon>Bacteria</taxon>
        <taxon>Pseudomonadati</taxon>
        <taxon>Pseudomonadota</taxon>
        <taxon>Alphaproteobacteria</taxon>
        <taxon>Hyphomicrobiales</taxon>
        <taxon>Phyllobacteriaceae</taxon>
        <taxon>Aminobacter</taxon>
    </lineage>
</organism>
<evidence type="ECO:0000313" key="1">
    <source>
        <dbReference type="EMBL" id="MBB6464987.1"/>
    </source>
</evidence>
<dbReference type="EMBL" id="JACHGI010000001">
    <property type="protein sequence ID" value="MBB6464987.1"/>
    <property type="molecule type" value="Genomic_DNA"/>
</dbReference>
<comment type="caution">
    <text evidence="1">The sequence shown here is derived from an EMBL/GenBank/DDBJ whole genome shotgun (WGS) entry which is preliminary data.</text>
</comment>
<dbReference type="Proteomes" id="UP000532373">
    <property type="component" value="Unassembled WGS sequence"/>
</dbReference>
<reference evidence="1 2" key="1">
    <citation type="submission" date="2020-08" db="EMBL/GenBank/DDBJ databases">
        <title>Genomic Encyclopedia of Type Strains, Phase IV (KMG-IV): sequencing the most valuable type-strain genomes for metagenomic binning, comparative biology and taxonomic classification.</title>
        <authorList>
            <person name="Goeker M."/>
        </authorList>
    </citation>
    <scope>NUCLEOTIDE SEQUENCE [LARGE SCALE GENOMIC DNA]</scope>
    <source>
        <strain evidence="1 2">DSM 17454</strain>
    </source>
</reference>
<protein>
    <submittedName>
        <fullName evidence="1">Uncharacterized protein</fullName>
    </submittedName>
</protein>
<sequence>MKIWIFLPLTTYPDACADVFAVNAVGKVAIGL</sequence>
<name>A0A8E1WAV4_9HYPH</name>
<evidence type="ECO:0000313" key="2">
    <source>
        <dbReference type="Proteomes" id="UP000532373"/>
    </source>
</evidence>